<name>F0X0U0_9STRA</name>
<evidence type="ECO:0000313" key="1">
    <source>
        <dbReference type="EMBL" id="CCA27385.1"/>
    </source>
</evidence>
<dbReference type="EMBL" id="FR824555">
    <property type="protein sequence ID" value="CCA27385.1"/>
    <property type="molecule type" value="Genomic_DNA"/>
</dbReference>
<dbReference type="AlphaFoldDB" id="F0X0U0"/>
<reference evidence="1" key="1">
    <citation type="journal article" date="2011" name="PLoS Biol.">
        <title>Gene gain and loss during evolution of obligate parasitism in the white rust pathogen of Arabidopsis thaliana.</title>
        <authorList>
            <person name="Kemen E."/>
            <person name="Gardiner A."/>
            <person name="Schultz-Larsen T."/>
            <person name="Kemen A.C."/>
            <person name="Balmuth A.L."/>
            <person name="Robert-Seilaniantz A."/>
            <person name="Bailey K."/>
            <person name="Holub E."/>
            <person name="Studholme D.J."/>
            <person name="Maclean D."/>
            <person name="Jones J.D."/>
        </authorList>
    </citation>
    <scope>NUCLEOTIDE SEQUENCE</scope>
</reference>
<proteinExistence type="predicted"/>
<dbReference type="HOGENOM" id="CLU_200763_0_0_1"/>
<reference evidence="1" key="2">
    <citation type="submission" date="2011-02" db="EMBL/GenBank/DDBJ databases">
        <authorList>
            <person name="MacLean D."/>
        </authorList>
    </citation>
    <scope>NUCLEOTIDE SEQUENCE</scope>
</reference>
<organism evidence="1">
    <name type="scientific">Albugo laibachii Nc14</name>
    <dbReference type="NCBI Taxonomy" id="890382"/>
    <lineage>
        <taxon>Eukaryota</taxon>
        <taxon>Sar</taxon>
        <taxon>Stramenopiles</taxon>
        <taxon>Oomycota</taxon>
        <taxon>Peronosporomycetes</taxon>
        <taxon>Albuginales</taxon>
        <taxon>Albuginaceae</taxon>
        <taxon>Albugo</taxon>
    </lineage>
</organism>
<sequence length="88" mass="10091">MFGAIIVSVQISEAVFIQHVRKDRKWVNLCAREFIATKWRDEHFDVKSTGKRWDTVISETEGKVRVTCGILSENGGKTEGLKQKPREN</sequence>
<protein>
    <submittedName>
        <fullName evidence="1">AlNc14C521G12034 protein</fullName>
    </submittedName>
</protein>
<gene>
    <name evidence="1" type="primary">AlNc14C521G12034</name>
    <name evidence="1" type="ORF">ALNC14_135290</name>
</gene>
<accession>F0X0U0</accession>